<dbReference type="Pfam" id="PF14390">
    <property type="entry name" value="DUF4420"/>
    <property type="match status" value="1"/>
</dbReference>
<protein>
    <submittedName>
        <fullName evidence="1">PD-(D/E)XK motif protein</fullName>
    </submittedName>
</protein>
<organism evidence="1 2">
    <name type="scientific">Bacteroides oleiciplenus</name>
    <dbReference type="NCBI Taxonomy" id="626931"/>
    <lineage>
        <taxon>Bacteria</taxon>
        <taxon>Pseudomonadati</taxon>
        <taxon>Bacteroidota</taxon>
        <taxon>Bacteroidia</taxon>
        <taxon>Bacteroidales</taxon>
        <taxon>Bacteroidaceae</taxon>
        <taxon>Bacteroides</taxon>
    </lineage>
</organism>
<reference evidence="1 2" key="1">
    <citation type="submission" date="2018-08" db="EMBL/GenBank/DDBJ databases">
        <title>A genome reference for cultivated species of the human gut microbiota.</title>
        <authorList>
            <person name="Zou Y."/>
            <person name="Xue W."/>
            <person name="Luo G."/>
        </authorList>
    </citation>
    <scope>NUCLEOTIDE SEQUENCE [LARGE SCALE GENOMIC DNA]</scope>
    <source>
        <strain evidence="1 2">OM05-15BH</strain>
    </source>
</reference>
<comment type="caution">
    <text evidence="1">The sequence shown here is derived from an EMBL/GenBank/DDBJ whole genome shotgun (WGS) entry which is preliminary data.</text>
</comment>
<evidence type="ECO:0000313" key="1">
    <source>
        <dbReference type="EMBL" id="RGN38139.1"/>
    </source>
</evidence>
<name>A0A3E5BL49_9BACE</name>
<dbReference type="Proteomes" id="UP000260983">
    <property type="component" value="Unassembled WGS sequence"/>
</dbReference>
<sequence>MKMKKINYPEIWKDINEESRNNPDSLIARKIPSVSHNSVFIATEFGRKIRCLYIDLSNSGIYINQSKLPLFRGLDIQEVIISIGECYNHRFLRISQLIPDTDDIFELFISDICNDIINIESFRALEPALSRSLNEWKVFFEKYSTEILPLSSQQGLFGELSFLENFLLKKYSGYEALLFWTGAKRTNHDFQLNKIAFEIKTSAGKQHKRIFINSEKQLDKTGLEKLFLVLYNLNIHENCQEQSLPIKIESIRNMISEDPAALGLFEAQLSRCGYNKETVSLYNTGFSISGIKIYRVECGFPCITGDMLPEGIGDIKYSVMISACQKFEINESELNKNI</sequence>
<dbReference type="InterPro" id="IPR025534">
    <property type="entry name" value="DUF4420"/>
</dbReference>
<gene>
    <name evidence="1" type="ORF">DXB65_04640</name>
</gene>
<evidence type="ECO:0000313" key="2">
    <source>
        <dbReference type="Proteomes" id="UP000260983"/>
    </source>
</evidence>
<proteinExistence type="predicted"/>
<dbReference type="AlphaFoldDB" id="A0A3E5BL49"/>
<accession>A0A3E5BL49</accession>
<dbReference type="EMBL" id="QSUL01000003">
    <property type="protein sequence ID" value="RGN38139.1"/>
    <property type="molecule type" value="Genomic_DNA"/>
</dbReference>